<proteinExistence type="predicted"/>
<dbReference type="InterPro" id="IPR021333">
    <property type="entry name" value="DUF2946"/>
</dbReference>
<dbReference type="Proteomes" id="UP001626536">
    <property type="component" value="Chromosome"/>
</dbReference>
<name>A0ABZ0HQC7_9HYPH</name>
<reference evidence="1 2" key="1">
    <citation type="submission" date="2023-10" db="EMBL/GenBank/DDBJ databases">
        <title>Novel methanotroph of the genus Methylocapsa from a subarctic wetland.</title>
        <authorList>
            <person name="Belova S.E."/>
            <person name="Oshkin I.Y."/>
            <person name="Miroshnikov K."/>
            <person name="Dedysh S.N."/>
        </authorList>
    </citation>
    <scope>NUCLEOTIDE SEQUENCE [LARGE SCALE GENOMIC DNA]</scope>
    <source>
        <strain evidence="1 2">RX1</strain>
    </source>
</reference>
<keyword evidence="2" id="KW-1185">Reference proteome</keyword>
<organism evidence="1 2">
    <name type="scientific">Methylocapsa polymorpha</name>
    <dbReference type="NCBI Taxonomy" id="3080828"/>
    <lineage>
        <taxon>Bacteria</taxon>
        <taxon>Pseudomonadati</taxon>
        <taxon>Pseudomonadota</taxon>
        <taxon>Alphaproteobacteria</taxon>
        <taxon>Hyphomicrobiales</taxon>
        <taxon>Beijerinckiaceae</taxon>
        <taxon>Methylocapsa</taxon>
    </lineage>
</organism>
<gene>
    <name evidence="1" type="ORF">RZS28_13665</name>
</gene>
<evidence type="ECO:0000313" key="1">
    <source>
        <dbReference type="EMBL" id="WOJ88848.1"/>
    </source>
</evidence>
<protein>
    <submittedName>
        <fullName evidence="1">DUF2946 family protein</fullName>
    </submittedName>
</protein>
<dbReference type="RefSeq" id="WP_407338285.1">
    <property type="nucleotide sequence ID" value="NZ_CP136862.1"/>
</dbReference>
<sequence>MSSALDPNFAGALCAHPDDAVDGQGSPAGGGEHGHHSCCPICAPAHSNIAPLVVAIVALIFAPAAPPRRIAPTIAASIPPALWIVLSARPRAPPAFS</sequence>
<evidence type="ECO:0000313" key="2">
    <source>
        <dbReference type="Proteomes" id="UP001626536"/>
    </source>
</evidence>
<accession>A0ABZ0HQC7</accession>
<dbReference type="EMBL" id="CP136862">
    <property type="protein sequence ID" value="WOJ88848.1"/>
    <property type="molecule type" value="Genomic_DNA"/>
</dbReference>
<dbReference type="Pfam" id="PF11162">
    <property type="entry name" value="DUF2946"/>
    <property type="match status" value="1"/>
</dbReference>